<protein>
    <submittedName>
        <fullName evidence="1">Uncharacterized protein</fullName>
    </submittedName>
</protein>
<dbReference type="Proteomes" id="UP000245020">
    <property type="component" value="Unassembled WGS sequence"/>
</dbReference>
<gene>
    <name evidence="1" type="ORF">DC083_08860</name>
</gene>
<dbReference type="EMBL" id="QEWQ01000006">
    <property type="protein sequence ID" value="PWD80417.1"/>
    <property type="molecule type" value="Genomic_DNA"/>
</dbReference>
<dbReference type="RefSeq" id="WP_109189859.1">
    <property type="nucleotide sequence ID" value="NZ_BMYA01000004.1"/>
</dbReference>
<comment type="caution">
    <text evidence="1">The sequence shown here is derived from an EMBL/GenBank/DDBJ whole genome shotgun (WGS) entry which is preliminary data.</text>
</comment>
<organism evidence="1 2">
    <name type="scientific">Ignatzschineria ureiclastica</name>
    <dbReference type="NCBI Taxonomy" id="472582"/>
    <lineage>
        <taxon>Bacteria</taxon>
        <taxon>Pseudomonadati</taxon>
        <taxon>Pseudomonadota</taxon>
        <taxon>Gammaproteobacteria</taxon>
        <taxon>Cardiobacteriales</taxon>
        <taxon>Ignatzschineriaceae</taxon>
        <taxon>Ignatzschineria</taxon>
    </lineage>
</organism>
<reference evidence="2" key="1">
    <citation type="submission" date="2018-05" db="EMBL/GenBank/DDBJ databases">
        <title>Ignatzschineria dubaiensis sp. nov., isolated from necrotic foot tissues of dromedaries (Camelus dromedarius) and associated maggots in Dubai, United Arab Emirates.</title>
        <authorList>
            <person name="Tsang C.C."/>
            <person name="Tang J.Y.M."/>
            <person name="Fong J.Y.H."/>
            <person name="Kinne J."/>
            <person name="Lee H.H."/>
            <person name="Joseph M."/>
            <person name="Jose S."/>
            <person name="Schuster R.K."/>
            <person name="Tang Y."/>
            <person name="Sivakumar S."/>
            <person name="Chen J.H.K."/>
            <person name="Teng J.L.L."/>
            <person name="Lau S.K.P."/>
            <person name="Wernery U."/>
            <person name="Woo P.C.Y."/>
        </authorList>
    </citation>
    <scope>NUCLEOTIDE SEQUENCE [LARGE SCALE GENOMIC DNA]</scope>
    <source>
        <strain evidence="2">KCTC 22644</strain>
    </source>
</reference>
<proteinExistence type="predicted"/>
<dbReference type="OrthoDB" id="7061482at2"/>
<keyword evidence="2" id="KW-1185">Reference proteome</keyword>
<accession>A0A2U2ACS2</accession>
<sequence length="116" mass="13214">MIPLLLIGAAAFAAGVIVSKFWKQIVSFLKSAYDLLPDRYKRLIQGAVTLVRKVGTVLKNIIKHYSYNPEEDQWREHIVEKKVEANDVPEHIRNALKKQQEVDISDETSEQLALAN</sequence>
<evidence type="ECO:0000313" key="1">
    <source>
        <dbReference type="EMBL" id="PWD80417.1"/>
    </source>
</evidence>
<evidence type="ECO:0000313" key="2">
    <source>
        <dbReference type="Proteomes" id="UP000245020"/>
    </source>
</evidence>
<dbReference type="AlphaFoldDB" id="A0A2U2ACS2"/>
<name>A0A2U2ACS2_9GAMM</name>